<dbReference type="AlphaFoldDB" id="A0A4Y8UT86"/>
<evidence type="ECO:0000313" key="2">
    <source>
        <dbReference type="Proteomes" id="UP000297872"/>
    </source>
</evidence>
<keyword evidence="2" id="KW-1185">Reference proteome</keyword>
<reference evidence="1 2" key="1">
    <citation type="submission" date="2019-02" db="EMBL/GenBank/DDBJ databases">
        <title>Draft Genome Sequence of the Prevotella sp. BCRC 81118, Isolated from Human Feces.</title>
        <authorList>
            <person name="Huang C.-H."/>
        </authorList>
    </citation>
    <scope>NUCLEOTIDE SEQUENCE [LARGE SCALE GENOMIC DNA]</scope>
    <source>
        <strain evidence="1 2">BCRC 81118</strain>
    </source>
</reference>
<sequence length="124" mass="13959">MIENDDAMQDIAANNQSVEDALSYYEPSELVLPNELTSLNFEIPQFDDSMNIDNAWDDLEVAACAADTTCYDPTEYDDSLTIPSHEDNIAIQHEECLGEITDGINHDFSQEHNAFENDIPEINE</sequence>
<dbReference type="Proteomes" id="UP000297872">
    <property type="component" value="Unassembled WGS sequence"/>
</dbReference>
<evidence type="ECO:0000313" key="1">
    <source>
        <dbReference type="EMBL" id="TFH70904.1"/>
    </source>
</evidence>
<proteinExistence type="predicted"/>
<gene>
    <name evidence="1" type="ORF">EXN75_15915</name>
</gene>
<accession>A0A4Y8UT86</accession>
<comment type="caution">
    <text evidence="1">The sequence shown here is derived from an EMBL/GenBank/DDBJ whole genome shotgun (WGS) entry which is preliminary data.</text>
</comment>
<organism evidence="1 2">
    <name type="scientific">Segatella hominis</name>
    <dbReference type="NCBI Taxonomy" id="2518605"/>
    <lineage>
        <taxon>Bacteria</taxon>
        <taxon>Pseudomonadati</taxon>
        <taxon>Bacteroidota</taxon>
        <taxon>Bacteroidia</taxon>
        <taxon>Bacteroidales</taxon>
        <taxon>Prevotellaceae</taxon>
        <taxon>Segatella</taxon>
    </lineage>
</organism>
<name>A0A4Y8UT86_9BACT</name>
<dbReference type="RefSeq" id="WP_134844567.1">
    <property type="nucleotide sequence ID" value="NZ_DAWDDY010000052.1"/>
</dbReference>
<protein>
    <submittedName>
        <fullName evidence="1">Uncharacterized protein</fullName>
    </submittedName>
</protein>
<dbReference type="EMBL" id="SGVY01000071">
    <property type="protein sequence ID" value="TFH70904.1"/>
    <property type="molecule type" value="Genomic_DNA"/>
</dbReference>
<dbReference type="GeneID" id="302996747"/>